<dbReference type="Pfam" id="PF00232">
    <property type="entry name" value="Glyco_hydro_1"/>
    <property type="match status" value="1"/>
</dbReference>
<dbReference type="PATRIC" id="fig|1150600.3.peg.1105"/>
<dbReference type="GO" id="GO:0008422">
    <property type="term" value="F:beta-glucosidase activity"/>
    <property type="evidence" value="ECO:0007669"/>
    <property type="project" value="UniProtKB-EC"/>
</dbReference>
<dbReference type="InterPro" id="IPR017853">
    <property type="entry name" value="GH"/>
</dbReference>
<evidence type="ECO:0000313" key="13">
    <source>
        <dbReference type="Proteomes" id="UP000014174"/>
    </source>
</evidence>
<reference evidence="12 13" key="1">
    <citation type="journal article" date="2013" name="Genome Announc.">
        <title>Draft Genome Sequence of Arcticibacter svalbardensis Strain MN12-7T, a Member of the Family Sphingobacteriaceae Isolated from an Arctic Soil Sample.</title>
        <authorList>
            <person name="Shivaji S."/>
            <person name="Ara S."/>
            <person name="Prasad S."/>
            <person name="Manasa B.P."/>
            <person name="Begum Z."/>
            <person name="Singh A."/>
            <person name="Kumar Pinnaka A."/>
        </authorList>
    </citation>
    <scope>NUCLEOTIDE SEQUENCE [LARGE SCALE GENOMIC DNA]</scope>
    <source>
        <strain evidence="12 13">MN12-7</strain>
    </source>
</reference>
<evidence type="ECO:0000256" key="2">
    <source>
        <dbReference type="ARBA" id="ARBA00010838"/>
    </source>
</evidence>
<dbReference type="GO" id="GO:0005829">
    <property type="term" value="C:cytosol"/>
    <property type="evidence" value="ECO:0007669"/>
    <property type="project" value="TreeGrafter"/>
</dbReference>
<dbReference type="PANTHER" id="PTHR10353:SF36">
    <property type="entry name" value="LP05116P"/>
    <property type="match status" value="1"/>
</dbReference>
<feature type="binding site" evidence="10">
    <location>
        <begin position="407"/>
        <end position="408"/>
    </location>
    <ligand>
        <name>substrate</name>
    </ligand>
</feature>
<feature type="binding site" evidence="10">
    <location>
        <position position="165"/>
    </location>
    <ligand>
        <name>substrate</name>
    </ligand>
</feature>
<organism evidence="12 13">
    <name type="scientific">Arcticibacter svalbardensis MN12-7</name>
    <dbReference type="NCBI Taxonomy" id="1150600"/>
    <lineage>
        <taxon>Bacteria</taxon>
        <taxon>Pseudomonadati</taxon>
        <taxon>Bacteroidota</taxon>
        <taxon>Sphingobacteriia</taxon>
        <taxon>Sphingobacteriales</taxon>
        <taxon>Sphingobacteriaceae</taxon>
        <taxon>Arcticibacter</taxon>
    </lineage>
</organism>
<dbReference type="NCBIfam" id="TIGR03356">
    <property type="entry name" value="BGL"/>
    <property type="match status" value="1"/>
</dbReference>
<keyword evidence="5" id="KW-0136">Cellulose degradation</keyword>
<sequence>MNKELFGTDFKWGVSTAAFQIEGGCDAEGKGPSIWDIFSNIKGKIKDGHHANTACDFYNIYERDLDLVQHLHIPNFRFSLAWSRIMPTGLKPVNQKGLDYYDRVIDGCLERGIEPWPTLYHWDLPHALELKGGWTNRDVVNWFSDFTEVCAKQYGDRIKHWMVMNEPMVFTGAGYFLGLHAPGRTGLKNFFPAIHHAVLSMAEGGRVLRDLCPQAEIGTTFSCSHVEPYSQRAWDKSAANRADILFNRLFIEPILGLGYPDKELSLLKGIRKYMLPGDEDKMPFDFDFIGIQTYTREVIRFSLLTPYLHAKLVKAENRNVPLTSMKWEVYPEGIYPIIKKYNAYPQIKKIYITENGSAFPDAVVQGQVDDQERLAYLQTSLEQVLKAKNEGCKVEGYFVWTLTDNFEWAEGYHPRFGLVHVDFNSQERIIKSSGKWYAGFLKP</sequence>
<gene>
    <name evidence="12" type="ORF">ADIARSV_1123</name>
</gene>
<evidence type="ECO:0000256" key="8">
    <source>
        <dbReference type="ARBA" id="ARBA00023326"/>
    </source>
</evidence>
<comment type="caution">
    <text evidence="12">The sequence shown here is derived from an EMBL/GenBank/DDBJ whole genome shotgun (WGS) entry which is preliminary data.</text>
</comment>
<dbReference type="EMBL" id="AQPN01000043">
    <property type="protein sequence ID" value="EOR95810.1"/>
    <property type="molecule type" value="Genomic_DNA"/>
</dbReference>
<keyword evidence="6" id="KW-0119">Carbohydrate metabolism</keyword>
<evidence type="ECO:0000256" key="9">
    <source>
        <dbReference type="PIRSR" id="PIRSR617736-1"/>
    </source>
</evidence>
<dbReference type="RefSeq" id="WP_016194367.1">
    <property type="nucleotide sequence ID" value="NZ_AQPN01000043.1"/>
</dbReference>
<evidence type="ECO:0000256" key="11">
    <source>
        <dbReference type="RuleBase" id="RU361175"/>
    </source>
</evidence>
<dbReference type="FunFam" id="3.20.20.80:FF:000004">
    <property type="entry name" value="Beta-glucosidase 6-phospho-beta-glucosidase"/>
    <property type="match status" value="1"/>
</dbReference>
<feature type="binding site" evidence="10">
    <location>
        <position position="121"/>
    </location>
    <ligand>
        <name>substrate</name>
    </ligand>
</feature>
<keyword evidence="8" id="KW-0624">Polysaccharide degradation</keyword>
<dbReference type="Proteomes" id="UP000014174">
    <property type="component" value="Unassembled WGS sequence"/>
</dbReference>
<comment type="similarity">
    <text evidence="2 11">Belongs to the glycosyl hydrolase 1 family.</text>
</comment>
<feature type="active site" description="Proton donor" evidence="9">
    <location>
        <position position="166"/>
    </location>
</feature>
<evidence type="ECO:0000256" key="6">
    <source>
        <dbReference type="ARBA" id="ARBA00023277"/>
    </source>
</evidence>
<accession>R9GWA4</accession>
<dbReference type="PRINTS" id="PR00131">
    <property type="entry name" value="GLHYDRLASE1"/>
</dbReference>
<dbReference type="InterPro" id="IPR033132">
    <property type="entry name" value="GH_1_N_CS"/>
</dbReference>
<keyword evidence="7 11" id="KW-0326">Glycosidase</keyword>
<dbReference type="GO" id="GO:0030245">
    <property type="term" value="P:cellulose catabolic process"/>
    <property type="evidence" value="ECO:0007669"/>
    <property type="project" value="UniProtKB-KW"/>
</dbReference>
<evidence type="ECO:0000313" key="12">
    <source>
        <dbReference type="EMBL" id="EOR95810.1"/>
    </source>
</evidence>
<evidence type="ECO:0000256" key="10">
    <source>
        <dbReference type="PIRSR" id="PIRSR617736-2"/>
    </source>
</evidence>
<feature type="binding site" evidence="10">
    <location>
        <position position="400"/>
    </location>
    <ligand>
        <name>substrate</name>
    </ligand>
</feature>
<evidence type="ECO:0000256" key="4">
    <source>
        <dbReference type="ARBA" id="ARBA00022801"/>
    </source>
</evidence>
<proteinExistence type="inferred from homology"/>
<dbReference type="InterPro" id="IPR017736">
    <property type="entry name" value="Glyco_hydro_1_beta-glucosidase"/>
</dbReference>
<dbReference type="PROSITE" id="PS00653">
    <property type="entry name" value="GLYCOSYL_HYDROL_F1_2"/>
    <property type="match status" value="1"/>
</dbReference>
<comment type="catalytic activity">
    <reaction evidence="1 11">
        <text>Hydrolysis of terminal, non-reducing beta-D-glucosyl residues with release of beta-D-glucose.</text>
        <dbReference type="EC" id="3.2.1.21"/>
    </reaction>
</comment>
<evidence type="ECO:0000256" key="3">
    <source>
        <dbReference type="ARBA" id="ARBA00012744"/>
    </source>
</evidence>
<keyword evidence="4 11" id="KW-0378">Hydrolase</keyword>
<dbReference type="PANTHER" id="PTHR10353">
    <property type="entry name" value="GLYCOSYL HYDROLASE"/>
    <property type="match status" value="1"/>
</dbReference>
<dbReference type="SUPFAM" id="SSF51445">
    <property type="entry name" value="(Trans)glycosidases"/>
    <property type="match status" value="1"/>
</dbReference>
<keyword evidence="13" id="KW-1185">Reference proteome</keyword>
<evidence type="ECO:0000256" key="7">
    <source>
        <dbReference type="ARBA" id="ARBA00023295"/>
    </source>
</evidence>
<dbReference type="STRING" id="1150600.ADIARSV_1123"/>
<dbReference type="AlphaFoldDB" id="R9GWA4"/>
<protein>
    <recommendedName>
        <fullName evidence="3 11">Beta-glucosidase</fullName>
        <ecNumber evidence="3 11">3.2.1.21</ecNumber>
    </recommendedName>
</protein>
<feature type="active site" description="Nucleophile" evidence="9">
    <location>
        <position position="354"/>
    </location>
</feature>
<evidence type="ECO:0000256" key="5">
    <source>
        <dbReference type="ARBA" id="ARBA00023001"/>
    </source>
</evidence>
<feature type="binding site" evidence="10">
    <location>
        <position position="294"/>
    </location>
    <ligand>
        <name>substrate</name>
    </ligand>
</feature>
<name>R9GWA4_9SPHI</name>
<dbReference type="OrthoDB" id="9765195at2"/>
<dbReference type="eggNOG" id="COG2723">
    <property type="taxonomic scope" value="Bacteria"/>
</dbReference>
<dbReference type="InterPro" id="IPR001360">
    <property type="entry name" value="Glyco_hydro_1"/>
</dbReference>
<dbReference type="EC" id="3.2.1.21" evidence="3 11"/>
<feature type="binding site" evidence="10">
    <location>
        <position position="20"/>
    </location>
    <ligand>
        <name>substrate</name>
    </ligand>
</feature>
<dbReference type="Gene3D" id="3.20.20.80">
    <property type="entry name" value="Glycosidases"/>
    <property type="match status" value="1"/>
</dbReference>
<evidence type="ECO:0000256" key="1">
    <source>
        <dbReference type="ARBA" id="ARBA00000448"/>
    </source>
</evidence>